<proteinExistence type="predicted"/>
<comment type="caution">
    <text evidence="1">The sequence shown here is derived from an EMBL/GenBank/DDBJ whole genome shotgun (WGS) entry which is preliminary data.</text>
</comment>
<accession>A0A0L8ILA2</accession>
<organism evidence="1 2">
    <name type="scientific">Pseudomonas syringae pv. aceris</name>
    <dbReference type="NCBI Taxonomy" id="199198"/>
    <lineage>
        <taxon>Bacteria</taxon>
        <taxon>Pseudomonadati</taxon>
        <taxon>Pseudomonadota</taxon>
        <taxon>Gammaproteobacteria</taxon>
        <taxon>Pseudomonadales</taxon>
        <taxon>Pseudomonadaceae</taxon>
        <taxon>Pseudomonas</taxon>
        <taxon>Pseudomonas syringae</taxon>
    </lineage>
</organism>
<protein>
    <submittedName>
        <fullName evidence="1">Uncharacterized protein</fullName>
    </submittedName>
</protein>
<dbReference type="AlphaFoldDB" id="A0A0L8ILA2"/>
<evidence type="ECO:0000313" key="1">
    <source>
        <dbReference type="EMBL" id="KPW18702.1"/>
    </source>
</evidence>
<dbReference type="EMBL" id="LJPM01000309">
    <property type="protein sequence ID" value="KPW18702.1"/>
    <property type="molecule type" value="Genomic_DNA"/>
</dbReference>
<dbReference type="PATRIC" id="fig|199198.4.peg.952"/>
<dbReference type="Proteomes" id="UP000050297">
    <property type="component" value="Unassembled WGS sequence"/>
</dbReference>
<gene>
    <name evidence="1" type="ORF">ALO91_102439</name>
</gene>
<evidence type="ECO:0000313" key="2">
    <source>
        <dbReference type="Proteomes" id="UP000050297"/>
    </source>
</evidence>
<name>A0A0L8ILA2_PSESX</name>
<reference evidence="1 2" key="1">
    <citation type="submission" date="2015-09" db="EMBL/GenBank/DDBJ databases">
        <title>Genome announcement of multiple Pseudomonas syringae strains.</title>
        <authorList>
            <person name="Thakur S."/>
            <person name="Wang P.W."/>
            <person name="Gong Y."/>
            <person name="Weir B.S."/>
            <person name="Guttman D.S."/>
        </authorList>
    </citation>
    <scope>NUCLEOTIDE SEQUENCE [LARGE SCALE GENOMIC DNA]</scope>
    <source>
        <strain evidence="1 2">ICMP2802</strain>
    </source>
</reference>
<sequence>MQDAQCNARMRLMAPDGLVFASSECLLGIFCAINIKT</sequence>